<gene>
    <name evidence="1" type="ORF">AVEN_113365_1</name>
</gene>
<protein>
    <submittedName>
        <fullName evidence="1">Uncharacterized protein</fullName>
    </submittedName>
</protein>
<keyword evidence="2" id="KW-1185">Reference proteome</keyword>
<dbReference type="EMBL" id="BGPR01002851">
    <property type="protein sequence ID" value="GBM79949.1"/>
    <property type="molecule type" value="Genomic_DNA"/>
</dbReference>
<organism evidence="1 2">
    <name type="scientific">Araneus ventricosus</name>
    <name type="common">Orbweaver spider</name>
    <name type="synonym">Epeira ventricosa</name>
    <dbReference type="NCBI Taxonomy" id="182803"/>
    <lineage>
        <taxon>Eukaryota</taxon>
        <taxon>Metazoa</taxon>
        <taxon>Ecdysozoa</taxon>
        <taxon>Arthropoda</taxon>
        <taxon>Chelicerata</taxon>
        <taxon>Arachnida</taxon>
        <taxon>Araneae</taxon>
        <taxon>Araneomorphae</taxon>
        <taxon>Entelegynae</taxon>
        <taxon>Araneoidea</taxon>
        <taxon>Araneidae</taxon>
        <taxon>Araneus</taxon>
    </lineage>
</organism>
<proteinExistence type="predicted"/>
<reference evidence="1 2" key="1">
    <citation type="journal article" date="2019" name="Sci. Rep.">
        <title>Orb-weaving spider Araneus ventricosus genome elucidates the spidroin gene catalogue.</title>
        <authorList>
            <person name="Kono N."/>
            <person name="Nakamura H."/>
            <person name="Ohtoshi R."/>
            <person name="Moran D.A.P."/>
            <person name="Shinohara A."/>
            <person name="Yoshida Y."/>
            <person name="Fujiwara M."/>
            <person name="Mori M."/>
            <person name="Tomita M."/>
            <person name="Arakawa K."/>
        </authorList>
    </citation>
    <scope>NUCLEOTIDE SEQUENCE [LARGE SCALE GENOMIC DNA]</scope>
</reference>
<name>A0A4Y2IRU1_ARAVE</name>
<evidence type="ECO:0000313" key="1">
    <source>
        <dbReference type="EMBL" id="GBM79949.1"/>
    </source>
</evidence>
<sequence length="149" mass="17223">MISNYSIPRKCRGVTGRHTVFLVHPFKQINHDRSMQRKPTVHKVLKTVNLKPVFLTCEEILFVIGHGSFPSIPKRFHLSDSDSCACGEVGYPIHYATSCPLTLPWRIIKPSTSLERLWYQRVLVNPNSIKRIINTIKFIIDNENIIRLE</sequence>
<dbReference type="OrthoDB" id="6470775at2759"/>
<comment type="caution">
    <text evidence="1">The sequence shown here is derived from an EMBL/GenBank/DDBJ whole genome shotgun (WGS) entry which is preliminary data.</text>
</comment>
<accession>A0A4Y2IRU1</accession>
<dbReference type="Proteomes" id="UP000499080">
    <property type="component" value="Unassembled WGS sequence"/>
</dbReference>
<dbReference type="AlphaFoldDB" id="A0A4Y2IRU1"/>
<evidence type="ECO:0000313" key="2">
    <source>
        <dbReference type="Proteomes" id="UP000499080"/>
    </source>
</evidence>